<dbReference type="PRINTS" id="PR00411">
    <property type="entry name" value="PNDRDTASEI"/>
</dbReference>
<keyword evidence="5" id="KW-0560">Oxidoreductase</keyword>
<name>A0A077QR83_9BASI</name>
<keyword evidence="3" id="KW-0274">FAD</keyword>
<dbReference type="PANTHER" id="PTHR48467:SF1">
    <property type="entry name" value="GLUTAMATE SYNTHASE 1 [NADH], CHLOROPLASTIC-LIKE"/>
    <property type="match status" value="1"/>
</dbReference>
<feature type="domain" description="FAD-dependent urate hydroxylase HpyO/Asp monooxygenase CreE-like FAD/NAD(P)-binding" evidence="6">
    <location>
        <begin position="37"/>
        <end position="114"/>
    </location>
</feature>
<evidence type="ECO:0000256" key="3">
    <source>
        <dbReference type="ARBA" id="ARBA00022827"/>
    </source>
</evidence>
<evidence type="ECO:0000313" key="7">
    <source>
        <dbReference type="EMBL" id="CDI51980.1"/>
    </source>
</evidence>
<dbReference type="SUPFAM" id="SSF51905">
    <property type="entry name" value="FAD/NAD(P)-binding domain"/>
    <property type="match status" value="1"/>
</dbReference>
<protein>
    <submittedName>
        <fullName evidence="7">Related to NADPH:adrenodoxin oxidoreductase, mitochondrial</fullName>
    </submittedName>
</protein>
<dbReference type="Pfam" id="PF13454">
    <property type="entry name" value="NAD_binding_9"/>
    <property type="match status" value="1"/>
</dbReference>
<dbReference type="SUPFAM" id="SSF51971">
    <property type="entry name" value="Nucleotide-binding domain"/>
    <property type="match status" value="1"/>
</dbReference>
<evidence type="ECO:0000256" key="4">
    <source>
        <dbReference type="ARBA" id="ARBA00022857"/>
    </source>
</evidence>
<dbReference type="Gene3D" id="3.40.50.720">
    <property type="entry name" value="NAD(P)-binding Rossmann-like Domain"/>
    <property type="match status" value="1"/>
</dbReference>
<comment type="cofactor">
    <cofactor evidence="1">
        <name>FAD</name>
        <dbReference type="ChEBI" id="CHEBI:57692"/>
    </cofactor>
</comment>
<evidence type="ECO:0000259" key="6">
    <source>
        <dbReference type="Pfam" id="PF13454"/>
    </source>
</evidence>
<keyword evidence="4" id="KW-0521">NADP</keyword>
<dbReference type="GO" id="GO:0016491">
    <property type="term" value="F:oxidoreductase activity"/>
    <property type="evidence" value="ECO:0007669"/>
    <property type="project" value="UniProtKB-KW"/>
</dbReference>
<dbReference type="InterPro" id="IPR055275">
    <property type="entry name" value="Ferredox_Rdtase"/>
</dbReference>
<dbReference type="AlphaFoldDB" id="A0A077QR83"/>
<evidence type="ECO:0000256" key="2">
    <source>
        <dbReference type="ARBA" id="ARBA00022630"/>
    </source>
</evidence>
<organism evidence="7">
    <name type="scientific">Melanopsichium pennsylvanicum 4</name>
    <dbReference type="NCBI Taxonomy" id="1398559"/>
    <lineage>
        <taxon>Eukaryota</taxon>
        <taxon>Fungi</taxon>
        <taxon>Dikarya</taxon>
        <taxon>Basidiomycota</taxon>
        <taxon>Ustilaginomycotina</taxon>
        <taxon>Ustilaginomycetes</taxon>
        <taxon>Ustilaginales</taxon>
        <taxon>Ustilaginaceae</taxon>
        <taxon>Melanopsichium</taxon>
    </lineage>
</organism>
<accession>A0A077QR83</accession>
<dbReference type="InterPro" id="IPR038732">
    <property type="entry name" value="HpyO/CreE_NAD-binding"/>
</dbReference>
<dbReference type="EMBL" id="HG529524">
    <property type="protein sequence ID" value="CDI51980.1"/>
    <property type="molecule type" value="Genomic_DNA"/>
</dbReference>
<reference evidence="7" key="1">
    <citation type="journal article" date="2014" name="Genome Biol. Evol.">
        <title>Gene Loss Rather Than Gene Gain Is Associated with a Host Jump from Monocots to Dicots in the Smut Fungus Melanopsichium pennsylvanicum.</title>
        <authorList>
            <person name="Sharma R."/>
            <person name="Mishra B."/>
            <person name="Runge F."/>
            <person name="Thines M."/>
        </authorList>
    </citation>
    <scope>NUCLEOTIDE SEQUENCE</scope>
    <source>
        <strain evidence="7">4</strain>
    </source>
</reference>
<dbReference type="InterPro" id="IPR036188">
    <property type="entry name" value="FAD/NAD-bd_sf"/>
</dbReference>
<evidence type="ECO:0000256" key="1">
    <source>
        <dbReference type="ARBA" id="ARBA00001974"/>
    </source>
</evidence>
<dbReference type="PANTHER" id="PTHR48467">
    <property type="entry name" value="GLUTAMATE SYNTHASE 1 [NADH], CHLOROPLASTIC-LIKE"/>
    <property type="match status" value="1"/>
</dbReference>
<keyword evidence="2" id="KW-0285">Flavoprotein</keyword>
<dbReference type="Gene3D" id="3.50.50.60">
    <property type="entry name" value="FAD/NAD(P)-binding domain"/>
    <property type="match status" value="1"/>
</dbReference>
<sequence>MRYTPLLRAATSASASISTTSTTTNANTTLSRAARIAIVGAGPSGFYAASRLLSRIPHSQPLSIDIFDRLPVPHGLVRYGVAPDHPDVKNVEHKFATVSHDPRLRFAGNVNVIQSSPRSQNQEPCETRQYPDAVQLPLHILSRYYTHILFSYGASTARDLGIPGSNSGELQGVCSALEFVNWYNGHPASHDPTLVAKHMHVDLANKHHLTVIGAGNVALDVARIVLRSSTPFLEPCNTSRLTSNKAPGLAALEETDVPEPVLAELAKCKVKDVDIFARRGPAQLAFTNKEVREMLSLEQIALRKPEQELLDSALVQLDELAAKGASDPERAQDIASEVRVKKRLLSLLAKGSKTKVNGNGIANANANGDGIKTWGLNFFRSPAKFLPKEGSTRQVGRVEWNVTALSSGQPTPANLDAADPRKAAWGSDPSSVIAKSTVTGKTQTTNTDMIVSSVGYQSEPLYSPDTSMTTRSLVNKSSAVVVKEGKLIQLPFDSVRKIVPNLGGRVVDPSTNSIIPGVYVSGWLARGPNGVIATTMMDAYTVADTILSDLHSSFALIGKQREMQADLLQQLHKHSTQRVVDFQAWRRIDQEELKRGKKLGKLREKILTVKEMLDIVH</sequence>
<evidence type="ECO:0000256" key="5">
    <source>
        <dbReference type="ARBA" id="ARBA00023002"/>
    </source>
</evidence>
<proteinExistence type="predicted"/>
<dbReference type="PRINTS" id="PR00368">
    <property type="entry name" value="FADPNR"/>
</dbReference>